<dbReference type="InterPro" id="IPR044810">
    <property type="entry name" value="WRKY_plant"/>
</dbReference>
<dbReference type="SMART" id="SM00774">
    <property type="entry name" value="WRKY"/>
    <property type="match status" value="1"/>
</dbReference>
<dbReference type="GO" id="GO:0043565">
    <property type="term" value="F:sequence-specific DNA binding"/>
    <property type="evidence" value="ECO:0007669"/>
    <property type="project" value="InterPro"/>
</dbReference>
<accession>A0A8J5EX01</accession>
<feature type="compositionally biased region" description="Basic and acidic residues" evidence="1">
    <location>
        <begin position="54"/>
        <end position="65"/>
    </location>
</feature>
<dbReference type="AlphaFoldDB" id="A0A8J5EX01"/>
<dbReference type="PANTHER" id="PTHR31221">
    <property type="entry name" value="WRKY TRANSCRIPTION FACTOR PROTEIN 1-RELATED"/>
    <property type="match status" value="1"/>
</dbReference>
<proteinExistence type="predicted"/>
<dbReference type="PROSITE" id="PS50811">
    <property type="entry name" value="WRKY"/>
    <property type="match status" value="1"/>
</dbReference>
<dbReference type="FunFam" id="2.20.25.80:FF:000003">
    <property type="entry name" value="WRKY transcription factor 57"/>
    <property type="match status" value="1"/>
</dbReference>
<dbReference type="Proteomes" id="UP000734854">
    <property type="component" value="Unassembled WGS sequence"/>
</dbReference>
<dbReference type="PANTHER" id="PTHR31221:SF371">
    <property type="entry name" value="WRKY DOMAIN-CONTAINING PROTEIN"/>
    <property type="match status" value="1"/>
</dbReference>
<organism evidence="3 4">
    <name type="scientific">Zingiber officinale</name>
    <name type="common">Ginger</name>
    <name type="synonym">Amomum zingiber</name>
    <dbReference type="NCBI Taxonomy" id="94328"/>
    <lineage>
        <taxon>Eukaryota</taxon>
        <taxon>Viridiplantae</taxon>
        <taxon>Streptophyta</taxon>
        <taxon>Embryophyta</taxon>
        <taxon>Tracheophyta</taxon>
        <taxon>Spermatophyta</taxon>
        <taxon>Magnoliopsida</taxon>
        <taxon>Liliopsida</taxon>
        <taxon>Zingiberales</taxon>
        <taxon>Zingiberaceae</taxon>
        <taxon>Zingiber</taxon>
    </lineage>
</organism>
<feature type="region of interest" description="Disordered" evidence="1">
    <location>
        <begin position="35"/>
        <end position="95"/>
    </location>
</feature>
<dbReference type="EMBL" id="JACMSC010000018">
    <property type="protein sequence ID" value="KAG6475927.1"/>
    <property type="molecule type" value="Genomic_DNA"/>
</dbReference>
<reference evidence="3 4" key="1">
    <citation type="submission" date="2020-08" db="EMBL/GenBank/DDBJ databases">
        <title>Plant Genome Project.</title>
        <authorList>
            <person name="Zhang R.-G."/>
        </authorList>
    </citation>
    <scope>NUCLEOTIDE SEQUENCE [LARGE SCALE GENOMIC DNA]</scope>
    <source>
        <tissue evidence="3">Rhizome</tissue>
    </source>
</reference>
<feature type="compositionally biased region" description="Basic residues" evidence="1">
    <location>
        <begin position="74"/>
        <end position="90"/>
    </location>
</feature>
<evidence type="ECO:0000256" key="1">
    <source>
        <dbReference type="SAM" id="MobiDB-lite"/>
    </source>
</evidence>
<feature type="domain" description="WRKY" evidence="2">
    <location>
        <begin position="103"/>
        <end position="168"/>
    </location>
</feature>
<evidence type="ECO:0000259" key="2">
    <source>
        <dbReference type="PROSITE" id="PS50811"/>
    </source>
</evidence>
<protein>
    <recommendedName>
        <fullName evidence="2">WRKY domain-containing protein</fullName>
    </recommendedName>
</protein>
<evidence type="ECO:0000313" key="3">
    <source>
        <dbReference type="EMBL" id="KAG6475927.1"/>
    </source>
</evidence>
<dbReference type="OrthoDB" id="1936515at2759"/>
<dbReference type="InterPro" id="IPR003657">
    <property type="entry name" value="WRKY_dom"/>
</dbReference>
<dbReference type="Pfam" id="PF03106">
    <property type="entry name" value="WRKY"/>
    <property type="match status" value="1"/>
</dbReference>
<name>A0A8J5EX01_ZINOF</name>
<sequence length="241" mass="27798">MAEDIIKKDHDHFPFYFNGEAFDTSRKIEIEDGIATQHQMMPNSSMSSSTTEPIGHEEERKMAKGDDDEVGLEHKKKKVTSNKSKKQREKRQREPRFAFMTKSEVDHLEDGYRWRKYGQKAVKNSPFPRSYFRCTTPKCNVKKRVERSHEDPMTVVTTYEGKHNHYSTSNFHGGNCINLLMSPPSSLTNMPTMFLNHQVVASPMKPSTCSYVDDLPPPQNLQVVHDYGLLEDIVPSLFNQQ</sequence>
<comment type="caution">
    <text evidence="3">The sequence shown here is derived from an EMBL/GenBank/DDBJ whole genome shotgun (WGS) entry which is preliminary data.</text>
</comment>
<dbReference type="GO" id="GO:0003700">
    <property type="term" value="F:DNA-binding transcription factor activity"/>
    <property type="evidence" value="ECO:0007669"/>
    <property type="project" value="InterPro"/>
</dbReference>
<keyword evidence="4" id="KW-1185">Reference proteome</keyword>
<feature type="compositionally biased region" description="Low complexity" evidence="1">
    <location>
        <begin position="40"/>
        <end position="49"/>
    </location>
</feature>
<evidence type="ECO:0000313" key="4">
    <source>
        <dbReference type="Proteomes" id="UP000734854"/>
    </source>
</evidence>
<gene>
    <name evidence="3" type="ORF">ZIOFF_065157</name>
</gene>